<organism evidence="2 3">
    <name type="scientific">Vitreoscilla stercoraria</name>
    <dbReference type="NCBI Taxonomy" id="61"/>
    <lineage>
        <taxon>Bacteria</taxon>
        <taxon>Pseudomonadati</taxon>
        <taxon>Pseudomonadota</taxon>
        <taxon>Betaproteobacteria</taxon>
        <taxon>Neisseriales</taxon>
        <taxon>Neisseriaceae</taxon>
        <taxon>Vitreoscilla</taxon>
    </lineage>
</organism>
<evidence type="ECO:0000256" key="1">
    <source>
        <dbReference type="SAM" id="Phobius"/>
    </source>
</evidence>
<feature type="transmembrane region" description="Helical" evidence="1">
    <location>
        <begin position="6"/>
        <end position="21"/>
    </location>
</feature>
<feature type="transmembrane region" description="Helical" evidence="1">
    <location>
        <begin position="235"/>
        <end position="256"/>
    </location>
</feature>
<feature type="transmembrane region" description="Helical" evidence="1">
    <location>
        <begin position="137"/>
        <end position="156"/>
    </location>
</feature>
<feature type="transmembrane region" description="Helical" evidence="1">
    <location>
        <begin position="28"/>
        <end position="46"/>
    </location>
</feature>
<reference evidence="2" key="1">
    <citation type="submission" date="2021-12" db="EMBL/GenBank/DDBJ databases">
        <authorList>
            <person name="Veyrier F.J."/>
        </authorList>
    </citation>
    <scope>NUCLEOTIDE SEQUENCE</scope>
    <source>
        <strain evidence="2">SAG 1488-6</strain>
    </source>
</reference>
<evidence type="ECO:0000313" key="2">
    <source>
        <dbReference type="EMBL" id="UOO91601.1"/>
    </source>
</evidence>
<dbReference type="EMBL" id="CP091512">
    <property type="protein sequence ID" value="UOO91601.1"/>
    <property type="molecule type" value="Genomic_DNA"/>
</dbReference>
<keyword evidence="1" id="KW-0472">Membrane</keyword>
<feature type="transmembrane region" description="Helical" evidence="1">
    <location>
        <begin position="276"/>
        <end position="299"/>
    </location>
</feature>
<keyword evidence="1" id="KW-0812">Transmembrane</keyword>
<gene>
    <name evidence="2" type="ORF">LVJ81_08065</name>
</gene>
<proteinExistence type="predicted"/>
<keyword evidence="3" id="KW-1185">Reference proteome</keyword>
<evidence type="ECO:0000313" key="3">
    <source>
        <dbReference type="Proteomes" id="UP000832034"/>
    </source>
</evidence>
<feature type="transmembrane region" description="Helical" evidence="1">
    <location>
        <begin position="204"/>
        <end position="228"/>
    </location>
</feature>
<reference evidence="2" key="2">
    <citation type="journal article" date="2022" name="Res Sq">
        <title>Evolution of multicellular longitudinally dividing oral cavity symbionts (Neisseriaceae).</title>
        <authorList>
            <person name="Nyongesa S."/>
            <person name="Weber P."/>
            <person name="Bernet E."/>
            <person name="Pullido F."/>
            <person name="Nieckarz M."/>
            <person name="Delaby M."/>
            <person name="Nieves C."/>
            <person name="Viehboeck T."/>
            <person name="Krause N."/>
            <person name="Rivera-Millot A."/>
            <person name="Nakamura A."/>
            <person name="Vischer N."/>
            <person name="VanNieuwenhze M."/>
            <person name="Brun Y."/>
            <person name="Cava F."/>
            <person name="Bulgheresi S."/>
            <person name="Veyrier F."/>
        </authorList>
    </citation>
    <scope>NUCLEOTIDE SEQUENCE</scope>
    <source>
        <strain evidence="2">SAG 1488-6</strain>
    </source>
</reference>
<accession>A0ABY4E748</accession>
<dbReference type="Pfam" id="PF03956">
    <property type="entry name" value="Lys_export"/>
    <property type="match status" value="1"/>
</dbReference>
<keyword evidence="1" id="KW-1133">Transmembrane helix</keyword>
<protein>
    <submittedName>
        <fullName evidence="2">Lysine exporter LysO family protein</fullName>
    </submittedName>
</protein>
<sequence>MLDLVLWILLPLCVGFCIRIHHTKQLNFINGSLTYIVYLILILIGIELAQVDNLGKELGFILGVSCLFLGVNVVCNVLAVMLVDWKFPLRLRSHQDGASLSLSHALLGSLKQMACVAVGFVLAKLLVGMWMPPHMSISVALAALLFLIGVQLRSTGISVKRVFFNRRGVVAAILIVFSSAVASVILSWILNIPLNQSLAISSGWGWYSLSGIIMTDAYGAVWGSVALVNDLGREFVALACIPILMARTPTAAVALGGVTSLDFTLPTIQKSGGVEMVPLAISFGFIMNVISPILMAFFAHAKF</sequence>
<feature type="transmembrane region" description="Helical" evidence="1">
    <location>
        <begin position="168"/>
        <end position="192"/>
    </location>
</feature>
<dbReference type="RefSeq" id="WP_019958433.1">
    <property type="nucleotide sequence ID" value="NZ_CP091512.1"/>
</dbReference>
<dbReference type="PANTHER" id="PTHR35804:SF1">
    <property type="entry name" value="LYSINE EXPORTER LYSO"/>
    <property type="match status" value="1"/>
</dbReference>
<dbReference type="PANTHER" id="PTHR35804">
    <property type="entry name" value="LYSINE EXPORTER LYSO"/>
    <property type="match status" value="1"/>
</dbReference>
<feature type="transmembrane region" description="Helical" evidence="1">
    <location>
        <begin position="58"/>
        <end position="83"/>
    </location>
</feature>
<dbReference type="Proteomes" id="UP000832034">
    <property type="component" value="Chromosome"/>
</dbReference>
<dbReference type="InterPro" id="IPR005642">
    <property type="entry name" value="LysO"/>
</dbReference>
<name>A0ABY4E748_VITST</name>